<evidence type="ECO:0000256" key="1">
    <source>
        <dbReference type="SAM" id="MobiDB-lite"/>
    </source>
</evidence>
<evidence type="ECO:0000313" key="2">
    <source>
        <dbReference type="EMBL" id="SBV63331.1"/>
    </source>
</evidence>
<dbReference type="EMBL" id="FLUA01000027">
    <property type="protein sequence ID" value="SBV63331.1"/>
    <property type="molecule type" value="Genomic_DNA"/>
</dbReference>
<feature type="region of interest" description="Disordered" evidence="1">
    <location>
        <begin position="82"/>
        <end position="121"/>
    </location>
</feature>
<protein>
    <submittedName>
        <fullName evidence="2">Uncharacterized protein</fullName>
    </submittedName>
</protein>
<gene>
    <name evidence="2" type="ORF">KL86CIT2_30007</name>
    <name evidence="3" type="ORF">KM92CIT3_80810</name>
</gene>
<reference evidence="2" key="1">
    <citation type="submission" date="2016-04" db="EMBL/GenBank/DDBJ databases">
        <authorList>
            <person name="Evans L.H."/>
            <person name="Alamgir A."/>
            <person name="Owens N."/>
            <person name="Weber N.D."/>
            <person name="Virtaneva K."/>
            <person name="Barbian K."/>
            <person name="Babar A."/>
            <person name="Rosenke K."/>
        </authorList>
    </citation>
    <scope>NUCLEOTIDE SEQUENCE</scope>
    <source>
        <strain evidence="2">86-2</strain>
        <strain evidence="3">92-3</strain>
    </source>
</reference>
<organism evidence="2">
    <name type="scientific">uncultured Citrobacter sp</name>
    <dbReference type="NCBI Taxonomy" id="200446"/>
    <lineage>
        <taxon>Bacteria</taxon>
        <taxon>Pseudomonadati</taxon>
        <taxon>Pseudomonadota</taxon>
        <taxon>Gammaproteobacteria</taxon>
        <taxon>Enterobacterales</taxon>
        <taxon>Enterobacteriaceae</taxon>
        <taxon>Citrobacter</taxon>
        <taxon>environmental samples</taxon>
    </lineage>
</organism>
<dbReference type="RefSeq" id="WP_181635560.1">
    <property type="nucleotide sequence ID" value="NZ_LT598669.1"/>
</dbReference>
<evidence type="ECO:0000313" key="3">
    <source>
        <dbReference type="EMBL" id="SBV68287.1"/>
    </source>
</evidence>
<name>A0A212I961_9ENTR</name>
<accession>A0A212I961</accession>
<sequence length="121" mass="13452">MPAVYSSCTSDNFFPVWKGHARKDTYDKGVLIKGGANSQDKRTMITPRGVATVVTTEELEQLKADPAFMGFVERGFMSFDEKAKHGHDAEERGAEMDKDKSAQDTAEDYAKMGKKAPKEEK</sequence>
<dbReference type="AlphaFoldDB" id="A0A212I961"/>
<proteinExistence type="predicted"/>
<dbReference type="EMBL" id="FLUB01000020">
    <property type="protein sequence ID" value="SBV68287.1"/>
    <property type="molecule type" value="Genomic_DNA"/>
</dbReference>